<dbReference type="PANTHER" id="PTHR11757">
    <property type="entry name" value="PROTEASE FAMILY S9A OLIGOPEPTIDASE"/>
    <property type="match status" value="1"/>
</dbReference>
<accession>A0AA38CRD7</accession>
<gene>
    <name evidence="2" type="ORF">KI387_012767</name>
</gene>
<reference evidence="2 3" key="1">
    <citation type="journal article" date="2021" name="Nat. Plants">
        <title>The Taxus genome provides insights into paclitaxel biosynthesis.</title>
        <authorList>
            <person name="Xiong X."/>
            <person name="Gou J."/>
            <person name="Liao Q."/>
            <person name="Li Y."/>
            <person name="Zhou Q."/>
            <person name="Bi G."/>
            <person name="Li C."/>
            <person name="Du R."/>
            <person name="Wang X."/>
            <person name="Sun T."/>
            <person name="Guo L."/>
            <person name="Liang H."/>
            <person name="Lu P."/>
            <person name="Wu Y."/>
            <person name="Zhang Z."/>
            <person name="Ro D.K."/>
            <person name="Shang Y."/>
            <person name="Huang S."/>
            <person name="Yan J."/>
        </authorList>
    </citation>
    <scope>NUCLEOTIDE SEQUENCE [LARGE SCALE GENOMIC DNA]</scope>
    <source>
        <strain evidence="2">Ta-2019</strain>
    </source>
</reference>
<dbReference type="GO" id="GO:0009507">
    <property type="term" value="C:chloroplast"/>
    <property type="evidence" value="ECO:0007669"/>
    <property type="project" value="TreeGrafter"/>
</dbReference>
<keyword evidence="3" id="KW-1185">Reference proteome</keyword>
<sequence>MKPPIPRKDPVAVSAHGITWHDPYQWISNAKDPAVSHHLQQENRYTETFMADTVELQQQLEAEMLSRMTPEVSTPPERRGPWLYYQCIPEGKEYPVLCRRRERRDGFAIAFFDYVRGHYREEVLLDWNEIGVQFGYVNVGTYQISPDQRYLAYTLDVSRGERFTLFVKDLWTGSILSNTNIEGVVSLAWGKDGKILLYTVSDDLHRPFKVFGKRIDSEYEDMLLFEENDKSCCVDIASTKDCQFIIINSNSRTSSEVYFMDSTDIATGLQRIRRRETGVQYFVEHHHGFFYILTNAPLGDIKVVMENYYLARCSVCNIGSNEWQ</sequence>
<dbReference type="Gene3D" id="2.130.10.120">
    <property type="entry name" value="Prolyl oligopeptidase, N-terminal domain"/>
    <property type="match status" value="1"/>
</dbReference>
<organism evidence="2 3">
    <name type="scientific">Taxus chinensis</name>
    <name type="common">Chinese yew</name>
    <name type="synonym">Taxus wallichiana var. chinensis</name>
    <dbReference type="NCBI Taxonomy" id="29808"/>
    <lineage>
        <taxon>Eukaryota</taxon>
        <taxon>Viridiplantae</taxon>
        <taxon>Streptophyta</taxon>
        <taxon>Embryophyta</taxon>
        <taxon>Tracheophyta</taxon>
        <taxon>Spermatophyta</taxon>
        <taxon>Pinopsida</taxon>
        <taxon>Pinidae</taxon>
        <taxon>Conifers II</taxon>
        <taxon>Cupressales</taxon>
        <taxon>Taxaceae</taxon>
        <taxon>Taxus</taxon>
    </lineage>
</organism>
<dbReference type="InterPro" id="IPR023302">
    <property type="entry name" value="Pept_S9A_N"/>
</dbReference>
<dbReference type="OMA" id="CMIESAD"/>
<proteinExistence type="predicted"/>
<feature type="non-terminal residue" evidence="2">
    <location>
        <position position="1"/>
    </location>
</feature>
<protein>
    <recommendedName>
        <fullName evidence="1">Peptidase S9A N-terminal domain-containing protein</fullName>
    </recommendedName>
</protein>
<evidence type="ECO:0000313" key="2">
    <source>
        <dbReference type="EMBL" id="KAH9301184.1"/>
    </source>
</evidence>
<dbReference type="AlphaFoldDB" id="A0AA38CRD7"/>
<feature type="domain" description="Peptidase S9A N-terminal" evidence="1">
    <location>
        <begin position="3"/>
        <end position="296"/>
    </location>
</feature>
<dbReference type="Proteomes" id="UP000824469">
    <property type="component" value="Unassembled WGS sequence"/>
</dbReference>
<evidence type="ECO:0000259" key="1">
    <source>
        <dbReference type="Pfam" id="PF02897"/>
    </source>
</evidence>
<dbReference type="PANTHER" id="PTHR11757:SF12">
    <property type="entry name" value="PROLYL ENDOPEPTIDASE"/>
    <property type="match status" value="1"/>
</dbReference>
<comment type="caution">
    <text evidence="2">The sequence shown here is derived from an EMBL/GenBank/DDBJ whole genome shotgun (WGS) entry which is preliminary data.</text>
</comment>
<dbReference type="Pfam" id="PF02897">
    <property type="entry name" value="Peptidase_S9_N"/>
    <property type="match status" value="1"/>
</dbReference>
<evidence type="ECO:0000313" key="3">
    <source>
        <dbReference type="Proteomes" id="UP000824469"/>
    </source>
</evidence>
<dbReference type="SUPFAM" id="SSF50993">
    <property type="entry name" value="Peptidase/esterase 'gauge' domain"/>
    <property type="match status" value="1"/>
</dbReference>
<dbReference type="EMBL" id="JAHRHJ020000009">
    <property type="protein sequence ID" value="KAH9301184.1"/>
    <property type="molecule type" value="Genomic_DNA"/>
</dbReference>
<name>A0AA38CRD7_TAXCH</name>
<dbReference type="GO" id="GO:0004252">
    <property type="term" value="F:serine-type endopeptidase activity"/>
    <property type="evidence" value="ECO:0007669"/>
    <property type="project" value="InterPro"/>
</dbReference>
<dbReference type="InterPro" id="IPR051543">
    <property type="entry name" value="Serine_Peptidase_S9A"/>
</dbReference>